<sequence>MTARTKPLSVLEGQPLENQTQIISFEKPSAKKTCNNDSLPMI</sequence>
<evidence type="ECO:0000313" key="1">
    <source>
        <dbReference type="EMBL" id="CEN39929.1"/>
    </source>
</evidence>
<evidence type="ECO:0000313" key="2">
    <source>
        <dbReference type="Proteomes" id="UP000044026"/>
    </source>
</evidence>
<accession>A0A0B7HMP8</accession>
<dbReference type="AlphaFoldDB" id="A0A0B7HMP8"/>
<reference evidence="1 2" key="1">
    <citation type="submission" date="2015-01" db="EMBL/GenBank/DDBJ databases">
        <authorList>
            <person name="Xiang T."/>
            <person name="Song Y."/>
            <person name="Huang L."/>
            <person name="Wang B."/>
            <person name="Wu P."/>
        </authorList>
    </citation>
    <scope>NUCLEOTIDE SEQUENCE [LARGE SCALE GENOMIC DNA]</scope>
    <source>
        <strain evidence="1 2">Cc12</strain>
    </source>
</reference>
<dbReference type="Proteomes" id="UP000044026">
    <property type="component" value="Unassembled WGS sequence"/>
</dbReference>
<protein>
    <submittedName>
        <fullName evidence="1">Uncharacterized protein</fullName>
    </submittedName>
</protein>
<name>A0A0B7HMP8_9FLAO</name>
<organism evidence="1 2">
    <name type="scientific">Capnocytophaga canimorsus</name>
    <dbReference type="NCBI Taxonomy" id="28188"/>
    <lineage>
        <taxon>Bacteria</taxon>
        <taxon>Pseudomonadati</taxon>
        <taxon>Bacteroidota</taxon>
        <taxon>Flavobacteriia</taxon>
        <taxon>Flavobacteriales</taxon>
        <taxon>Flavobacteriaceae</taxon>
        <taxon>Capnocytophaga</taxon>
    </lineage>
</organism>
<gene>
    <name evidence="1" type="ORF">CCAN12_770100</name>
</gene>
<dbReference type="EMBL" id="CDOE01000075">
    <property type="protein sequence ID" value="CEN39929.1"/>
    <property type="molecule type" value="Genomic_DNA"/>
</dbReference>
<proteinExistence type="predicted"/>